<feature type="compositionally biased region" description="Basic and acidic residues" evidence="1">
    <location>
        <begin position="47"/>
        <end position="61"/>
    </location>
</feature>
<proteinExistence type="predicted"/>
<evidence type="ECO:0000313" key="4">
    <source>
        <dbReference type="Proteomes" id="UP000235330"/>
    </source>
</evidence>
<sequence length="324" mass="35296">MKKLTLTTIALSVSFAVNANELGESGFSGEVSGLIGMSSETSNFNTDTKKKTGDLNTKGESDSGLAAAPLGQIRYTFGSGNNHQVFAGTSRDDLAVGDFVLELGYKHGFGENSSIAFSYLPSMGGETWADPFITGDDREVTDFSSNAYRAKYDNILDSNFSADFAYYTIELDKENSGMFQTGSAIKPLDRDGNGLYSKVSYSHQLSSNSILEPSLLYKTFSADGDAMSNTEIGTELTYKAFYGRHAFALSGKYSSVSFDDTHVFFNKKQKDSKFGAFGAYEFDKLMGWENVSFNALAGYDVTTSNIEFYEKSELIVGVGATYKF</sequence>
<evidence type="ECO:0000313" key="3">
    <source>
        <dbReference type="EMBL" id="PMJ67543.1"/>
    </source>
</evidence>
<dbReference type="RefSeq" id="WP_102516213.1">
    <property type="nucleotide sequence ID" value="NZ_CAWNSM010000018.1"/>
</dbReference>
<dbReference type="AlphaFoldDB" id="A0A2N7FE32"/>
<dbReference type="PIRSF" id="PIRSF028696">
    <property type="entry name" value="UCP028696"/>
    <property type="match status" value="1"/>
</dbReference>
<dbReference type="EMBL" id="MCWU01000018">
    <property type="protein sequence ID" value="PMJ67543.1"/>
    <property type="molecule type" value="Genomic_DNA"/>
</dbReference>
<dbReference type="InterPro" id="IPR016896">
    <property type="entry name" value="DUF2860"/>
</dbReference>
<comment type="caution">
    <text evidence="3">The sequence shown here is derived from an EMBL/GenBank/DDBJ whole genome shotgun (WGS) entry which is preliminary data.</text>
</comment>
<accession>A0A2N7FE32</accession>
<reference evidence="4" key="1">
    <citation type="submission" date="2016-07" db="EMBL/GenBank/DDBJ databases">
        <title>Nontailed viruses are major unrecognized killers of bacteria in the ocean.</title>
        <authorList>
            <person name="Kauffman K."/>
            <person name="Hussain F."/>
            <person name="Yang J."/>
            <person name="Arevalo P."/>
            <person name="Brown J."/>
            <person name="Cutler M."/>
            <person name="Kelly L."/>
            <person name="Polz M.F."/>
        </authorList>
    </citation>
    <scope>NUCLEOTIDE SEQUENCE [LARGE SCALE GENOMIC DNA]</scope>
    <source>
        <strain evidence="4">10N.261.55.E11</strain>
    </source>
</reference>
<keyword evidence="2" id="KW-0732">Signal</keyword>
<dbReference type="Proteomes" id="UP000235330">
    <property type="component" value="Unassembled WGS sequence"/>
</dbReference>
<feature type="signal peptide" evidence="2">
    <location>
        <begin position="1"/>
        <end position="19"/>
    </location>
</feature>
<organism evidence="3 4">
    <name type="scientific">Vibrio splendidus</name>
    <dbReference type="NCBI Taxonomy" id="29497"/>
    <lineage>
        <taxon>Bacteria</taxon>
        <taxon>Pseudomonadati</taxon>
        <taxon>Pseudomonadota</taxon>
        <taxon>Gammaproteobacteria</taxon>
        <taxon>Vibrionales</taxon>
        <taxon>Vibrionaceae</taxon>
        <taxon>Vibrio</taxon>
    </lineage>
</organism>
<protein>
    <recommendedName>
        <fullName evidence="5">DUF2860 domain-containing protein</fullName>
    </recommendedName>
</protein>
<evidence type="ECO:0008006" key="5">
    <source>
        <dbReference type="Google" id="ProtNLM"/>
    </source>
</evidence>
<evidence type="ECO:0000256" key="1">
    <source>
        <dbReference type="SAM" id="MobiDB-lite"/>
    </source>
</evidence>
<feature type="region of interest" description="Disordered" evidence="1">
    <location>
        <begin position="42"/>
        <end position="63"/>
    </location>
</feature>
<feature type="chain" id="PRO_5014879299" description="DUF2860 domain-containing protein" evidence="2">
    <location>
        <begin position="20"/>
        <end position="324"/>
    </location>
</feature>
<gene>
    <name evidence="3" type="ORF">BCU17_17400</name>
</gene>
<dbReference type="Pfam" id="PF11059">
    <property type="entry name" value="DUF2860"/>
    <property type="match status" value="1"/>
</dbReference>
<name>A0A2N7FE32_VIBSP</name>
<evidence type="ECO:0000256" key="2">
    <source>
        <dbReference type="SAM" id="SignalP"/>
    </source>
</evidence>